<protein>
    <submittedName>
        <fullName evidence="5">P-loop containing nucleoside triphosphate hydrolase protein</fullName>
    </submittedName>
</protein>
<sequence>MNEVGCSPKEAKKLLWRARGNVDRAIDLGFGCDTSYLPRGSNNNNDDDEWDFTLPRILDGNADNLGDDAGSDNGSDSGINTPNTLSSKLGSGGDDEFDLEKLVGGIQAGQSCEDIRSRLTRYREHMKPEKLREELNGLILGIPGFFYVVETLNVELVRMWSEYGGDVNITYGLSKPIPLIAYVIALGTSYETDTTEILRTLLGLGASVASIPRAFLSHLERDLPDDGPPIDELGDLIEENKKWCTPKTRRRITATLNFRFEQRYLLHRAAGLNRFSGAKRQVAKLHKAEALLGVHYFIIGQTAALTYVVDRLLCYLALKTQKPMILLFAGPSGHGKTELARQLGSLISLDLLTVDCTKMHSAFDLWGPVKPYVGYADGSKLNNFLAEHSGRCSIVFMDEFEKMDQDVRNTLLLPFQEGICLDLRKELLTPVDCTKTIWIMATNAFDETIHAFCNKHEKVLFSDEPGREGQKLVQQLSRSIQKESVTKFGAPLSGRISDFVPFLTFSPSEQAAVADRIVADFGRDVIRPVTVSDVVSKAHMVGDLDLQVRRGYSVCKALAAQGYVPELGARSITNTVDRDVKVPIVNEYLANREEIREDQGRCAFVVGVDEDGTIDVSEKPSEGTFGSS</sequence>
<reference evidence="5" key="1">
    <citation type="journal article" date="2023" name="Mol. Phylogenet. Evol.">
        <title>Genome-scale phylogeny and comparative genomics of the fungal order Sordariales.</title>
        <authorList>
            <person name="Hensen N."/>
            <person name="Bonometti L."/>
            <person name="Westerberg I."/>
            <person name="Brannstrom I.O."/>
            <person name="Guillou S."/>
            <person name="Cros-Aarteil S."/>
            <person name="Calhoun S."/>
            <person name="Haridas S."/>
            <person name="Kuo A."/>
            <person name="Mondo S."/>
            <person name="Pangilinan J."/>
            <person name="Riley R."/>
            <person name="LaButti K."/>
            <person name="Andreopoulos B."/>
            <person name="Lipzen A."/>
            <person name="Chen C."/>
            <person name="Yan M."/>
            <person name="Daum C."/>
            <person name="Ng V."/>
            <person name="Clum A."/>
            <person name="Steindorff A."/>
            <person name="Ohm R.A."/>
            <person name="Martin F."/>
            <person name="Silar P."/>
            <person name="Natvig D.O."/>
            <person name="Lalanne C."/>
            <person name="Gautier V."/>
            <person name="Ament-Velasquez S.L."/>
            <person name="Kruys A."/>
            <person name="Hutchinson M.I."/>
            <person name="Powell A.J."/>
            <person name="Barry K."/>
            <person name="Miller A.N."/>
            <person name="Grigoriev I.V."/>
            <person name="Debuchy R."/>
            <person name="Gladieux P."/>
            <person name="Hiltunen Thoren M."/>
            <person name="Johannesson H."/>
        </authorList>
    </citation>
    <scope>NUCLEOTIDE SEQUENCE</scope>
    <source>
        <strain evidence="5">FGSC 1904</strain>
    </source>
</reference>
<dbReference type="InterPro" id="IPR019489">
    <property type="entry name" value="Clp_ATPase_C"/>
</dbReference>
<organism evidence="5 6">
    <name type="scientific">Sordaria brevicollis</name>
    <dbReference type="NCBI Taxonomy" id="83679"/>
    <lineage>
        <taxon>Eukaryota</taxon>
        <taxon>Fungi</taxon>
        <taxon>Dikarya</taxon>
        <taxon>Ascomycota</taxon>
        <taxon>Pezizomycotina</taxon>
        <taxon>Sordariomycetes</taxon>
        <taxon>Sordariomycetidae</taxon>
        <taxon>Sordariales</taxon>
        <taxon>Sordariaceae</taxon>
        <taxon>Sordaria</taxon>
    </lineage>
</organism>
<evidence type="ECO:0000256" key="1">
    <source>
        <dbReference type="ARBA" id="ARBA00022741"/>
    </source>
</evidence>
<feature type="domain" description="AAA+ ATPase" evidence="4">
    <location>
        <begin position="322"/>
        <end position="462"/>
    </location>
</feature>
<feature type="compositionally biased region" description="Polar residues" evidence="3">
    <location>
        <begin position="79"/>
        <end position="89"/>
    </location>
</feature>
<dbReference type="AlphaFoldDB" id="A0AAE0UC71"/>
<keyword evidence="5" id="KW-0378">Hydrolase</keyword>
<dbReference type="GO" id="GO:0005737">
    <property type="term" value="C:cytoplasm"/>
    <property type="evidence" value="ECO:0007669"/>
    <property type="project" value="TreeGrafter"/>
</dbReference>
<dbReference type="PANTHER" id="PTHR11638:SF18">
    <property type="entry name" value="HEAT SHOCK PROTEIN 104"/>
    <property type="match status" value="1"/>
</dbReference>
<comment type="caution">
    <text evidence="5">The sequence shown here is derived from an EMBL/GenBank/DDBJ whole genome shotgun (WGS) entry which is preliminary data.</text>
</comment>
<dbReference type="InterPro" id="IPR001270">
    <property type="entry name" value="ClpA/B"/>
</dbReference>
<dbReference type="InterPro" id="IPR003959">
    <property type="entry name" value="ATPase_AAA_core"/>
</dbReference>
<gene>
    <name evidence="5" type="ORF">B0T20DRAFT_453157</name>
</gene>
<dbReference type="InterPro" id="IPR050130">
    <property type="entry name" value="ClpA_ClpB"/>
</dbReference>
<dbReference type="Gene3D" id="1.10.8.60">
    <property type="match status" value="1"/>
</dbReference>
<evidence type="ECO:0000259" key="4">
    <source>
        <dbReference type="SMART" id="SM00382"/>
    </source>
</evidence>
<evidence type="ECO:0000256" key="3">
    <source>
        <dbReference type="SAM" id="MobiDB-lite"/>
    </source>
</evidence>
<keyword evidence="6" id="KW-1185">Reference proteome</keyword>
<proteinExistence type="predicted"/>
<dbReference type="InterPro" id="IPR003593">
    <property type="entry name" value="AAA+_ATPase"/>
</dbReference>
<dbReference type="InterPro" id="IPR027417">
    <property type="entry name" value="P-loop_NTPase"/>
</dbReference>
<feature type="region of interest" description="Disordered" evidence="3">
    <location>
        <begin position="63"/>
        <end position="90"/>
    </location>
</feature>
<dbReference type="PANTHER" id="PTHR11638">
    <property type="entry name" value="ATP-DEPENDENT CLP PROTEASE"/>
    <property type="match status" value="1"/>
</dbReference>
<dbReference type="Proteomes" id="UP001281003">
    <property type="component" value="Unassembled WGS sequence"/>
</dbReference>
<dbReference type="PRINTS" id="PR00300">
    <property type="entry name" value="CLPPROTEASEA"/>
</dbReference>
<dbReference type="EMBL" id="JAUTDP010000006">
    <property type="protein sequence ID" value="KAK3398395.1"/>
    <property type="molecule type" value="Genomic_DNA"/>
</dbReference>
<name>A0AAE0UC71_SORBR</name>
<evidence type="ECO:0000313" key="6">
    <source>
        <dbReference type="Proteomes" id="UP001281003"/>
    </source>
</evidence>
<evidence type="ECO:0000313" key="5">
    <source>
        <dbReference type="EMBL" id="KAK3398395.1"/>
    </source>
</evidence>
<dbReference type="GO" id="GO:0016887">
    <property type="term" value="F:ATP hydrolysis activity"/>
    <property type="evidence" value="ECO:0007669"/>
    <property type="project" value="InterPro"/>
</dbReference>
<keyword evidence="1" id="KW-0547">Nucleotide-binding</keyword>
<dbReference type="GO" id="GO:0005524">
    <property type="term" value="F:ATP binding"/>
    <property type="evidence" value="ECO:0007669"/>
    <property type="project" value="UniProtKB-KW"/>
</dbReference>
<dbReference type="GO" id="GO:0034605">
    <property type="term" value="P:cellular response to heat"/>
    <property type="evidence" value="ECO:0007669"/>
    <property type="project" value="TreeGrafter"/>
</dbReference>
<accession>A0AAE0UC71</accession>
<dbReference type="Pfam" id="PF07724">
    <property type="entry name" value="AAA_2"/>
    <property type="match status" value="1"/>
</dbReference>
<evidence type="ECO:0000256" key="2">
    <source>
        <dbReference type="ARBA" id="ARBA00022840"/>
    </source>
</evidence>
<dbReference type="SMART" id="SM00382">
    <property type="entry name" value="AAA"/>
    <property type="match status" value="1"/>
</dbReference>
<dbReference type="Gene3D" id="3.40.50.300">
    <property type="entry name" value="P-loop containing nucleotide triphosphate hydrolases"/>
    <property type="match status" value="1"/>
</dbReference>
<dbReference type="Pfam" id="PF10431">
    <property type="entry name" value="ClpB_D2-small"/>
    <property type="match status" value="1"/>
</dbReference>
<dbReference type="SUPFAM" id="SSF52540">
    <property type="entry name" value="P-loop containing nucleoside triphosphate hydrolases"/>
    <property type="match status" value="1"/>
</dbReference>
<keyword evidence="2" id="KW-0067">ATP-binding</keyword>
<reference evidence="5" key="2">
    <citation type="submission" date="2023-07" db="EMBL/GenBank/DDBJ databases">
        <authorList>
            <consortium name="Lawrence Berkeley National Laboratory"/>
            <person name="Haridas S."/>
            <person name="Hensen N."/>
            <person name="Bonometti L."/>
            <person name="Westerberg I."/>
            <person name="Brannstrom I.O."/>
            <person name="Guillou S."/>
            <person name="Cros-Aarteil S."/>
            <person name="Calhoun S."/>
            <person name="Kuo A."/>
            <person name="Mondo S."/>
            <person name="Pangilinan J."/>
            <person name="Riley R."/>
            <person name="LaButti K."/>
            <person name="Andreopoulos B."/>
            <person name="Lipzen A."/>
            <person name="Chen C."/>
            <person name="Yanf M."/>
            <person name="Daum C."/>
            <person name="Ng V."/>
            <person name="Clum A."/>
            <person name="Steindorff A."/>
            <person name="Ohm R."/>
            <person name="Martin F."/>
            <person name="Silar P."/>
            <person name="Natvig D."/>
            <person name="Lalanne C."/>
            <person name="Gautier V."/>
            <person name="Ament-velasquez S.L."/>
            <person name="Kruys A."/>
            <person name="Hutchinson M.I."/>
            <person name="Powell A.J."/>
            <person name="Barry K."/>
            <person name="Miller A.N."/>
            <person name="Grigoriev I.V."/>
            <person name="Debuchy R."/>
            <person name="Gladieux P."/>
            <person name="Thoren M.H."/>
            <person name="Johannesson H."/>
        </authorList>
    </citation>
    <scope>NUCLEOTIDE SEQUENCE</scope>
    <source>
        <strain evidence="5">FGSC 1904</strain>
    </source>
</reference>